<keyword evidence="3" id="KW-0624">Polysaccharide degradation</keyword>
<dbReference type="Proteomes" id="UP000468687">
    <property type="component" value="Unassembled WGS sequence"/>
</dbReference>
<dbReference type="InterPro" id="IPR013783">
    <property type="entry name" value="Ig-like_fold"/>
</dbReference>
<feature type="domain" description="Fibronectin type-III" evidence="4">
    <location>
        <begin position="735"/>
        <end position="829"/>
    </location>
</feature>
<feature type="domain" description="Fibronectin type-III" evidence="4">
    <location>
        <begin position="830"/>
        <end position="918"/>
    </location>
</feature>
<dbReference type="CDD" id="cd00063">
    <property type="entry name" value="FN3"/>
    <property type="match status" value="3"/>
</dbReference>
<dbReference type="RefSeq" id="WP_163772190.1">
    <property type="nucleotide sequence ID" value="NZ_JAAGXA010000006.1"/>
</dbReference>
<dbReference type="InterPro" id="IPR050964">
    <property type="entry name" value="Striated_Muscle_Regulatory"/>
</dbReference>
<protein>
    <recommendedName>
        <fullName evidence="4">Fibronectin type-III domain-containing protein</fullName>
    </recommendedName>
</protein>
<organism evidence="5 6">
    <name type="scientific">Nocardioides zeae</name>
    <dbReference type="NCBI Taxonomy" id="1457234"/>
    <lineage>
        <taxon>Bacteria</taxon>
        <taxon>Bacillati</taxon>
        <taxon>Actinomycetota</taxon>
        <taxon>Actinomycetes</taxon>
        <taxon>Propionibacteriales</taxon>
        <taxon>Nocardioidaceae</taxon>
        <taxon>Nocardioides</taxon>
    </lineage>
</organism>
<evidence type="ECO:0000259" key="4">
    <source>
        <dbReference type="PROSITE" id="PS50853"/>
    </source>
</evidence>
<dbReference type="InterPro" id="IPR003961">
    <property type="entry name" value="FN3_dom"/>
</dbReference>
<gene>
    <name evidence="5" type="ORF">G3T38_10150</name>
</gene>
<evidence type="ECO:0000256" key="1">
    <source>
        <dbReference type="ARBA" id="ARBA00022737"/>
    </source>
</evidence>
<name>A0A6P0HJ59_9ACTN</name>
<dbReference type="GO" id="GO:0000272">
    <property type="term" value="P:polysaccharide catabolic process"/>
    <property type="evidence" value="ECO:0007669"/>
    <property type="project" value="UniProtKB-KW"/>
</dbReference>
<keyword evidence="1" id="KW-0677">Repeat</keyword>
<evidence type="ECO:0000313" key="5">
    <source>
        <dbReference type="EMBL" id="NEN78641.1"/>
    </source>
</evidence>
<dbReference type="SMART" id="SM00060">
    <property type="entry name" value="FN3"/>
    <property type="match status" value="3"/>
</dbReference>
<keyword evidence="6" id="KW-1185">Reference proteome</keyword>
<feature type="domain" description="Fibronectin type-III" evidence="4">
    <location>
        <begin position="921"/>
        <end position="1005"/>
    </location>
</feature>
<dbReference type="Gene3D" id="2.60.40.10">
    <property type="entry name" value="Immunoglobulins"/>
    <property type="match status" value="3"/>
</dbReference>
<dbReference type="PROSITE" id="PS50853">
    <property type="entry name" value="FN3"/>
    <property type="match status" value="3"/>
</dbReference>
<dbReference type="PANTHER" id="PTHR13817:SF73">
    <property type="entry name" value="FIBRONECTIN TYPE-III DOMAIN-CONTAINING PROTEIN"/>
    <property type="match status" value="1"/>
</dbReference>
<proteinExistence type="predicted"/>
<evidence type="ECO:0000256" key="2">
    <source>
        <dbReference type="ARBA" id="ARBA00023295"/>
    </source>
</evidence>
<evidence type="ECO:0000256" key="3">
    <source>
        <dbReference type="ARBA" id="ARBA00023326"/>
    </source>
</evidence>
<reference evidence="5 6" key="1">
    <citation type="journal article" date="2014" name="Int. J. Syst. Evol. Microbiol.">
        <title>Nocardioides zeae sp. nov., isolated from the stem of Zea mays.</title>
        <authorList>
            <person name="Glaeser S.P."/>
            <person name="McInroy J.A."/>
            <person name="Busse H.J."/>
            <person name="Kampfer P."/>
        </authorList>
    </citation>
    <scope>NUCLEOTIDE SEQUENCE [LARGE SCALE GENOMIC DNA]</scope>
    <source>
        <strain evidence="5 6">JCM 30728</strain>
    </source>
</reference>
<dbReference type="PRINTS" id="PR00014">
    <property type="entry name" value="FNTYPEIII"/>
</dbReference>
<dbReference type="Pfam" id="PF00041">
    <property type="entry name" value="fn3"/>
    <property type="match status" value="3"/>
</dbReference>
<sequence length="1005" mass="103494">MLVDLPPRWRAPSPVRRVVTLAVGLLLLAGALAAVTLTTTSAPASAAVGGTRVVVYMPFDGGGRTGIMAPKDHTPRLLGGFSWDIHKGPGAAVKPNMRSFDGDVTLKVSKIANNNNGAGTMVTLDVMVNGGFVSQIRYGHLRDLQVTTSTPAFPPGTTIGYLATGTAPNSACADGTSDGWPYSSSWRVCTTSGIHTHTDFQKACWIKYDNYAVIGADAPIAMLSTALPTANNAACDNTEVAYAGVDRAGEGDFVRYAGSIYRIVGGAPTYVSSWAAVGGQKPEHVYTAAHWATLKTAIPDNTYLRGYASKRLFRVAGGAPVYMPDIAAPAGVVDVDDKVVDAIGTDARYDVLRQVPAEGTLLRAAYSGRIFVVAGGAPLRVDDVAAFGSARVVWVGEEAVDKAGQSGAGGAFTHLRSRPPEGTYLKGRTSNDVFVVAGGSPQWIDSWDGFGARPTTSWVDDAAIDRAGTGGDWDRLAAYPAEGTLLRVPAGSGGSASERLYRVAGRAPIAATSVAAIGGEVPPAVSVAATAVDGAVDSPAVATDRRHAHLRATPLDGTFVSAVLSSGARATVHVFAGGAAFTVDSWDPYGGSQPVVRVDAAALRNAGSTAAPWGGHVRRTAADGTLVTSTVTDPVSGAVTPVTARAAGGALIPLADCAAVAPSDACGSPTTLTPATYDKQRTATPRPADGTVIRFVPSGETVVIAGTTCTPARTEAERARAVALGDEDLRCDATVPSAPTGASAVRGDRSATVTWVGATDDGGSPITGYVVRGTAADQPPVSVSVPADATTATLTGLRNGAGYSFRVVAVNAVGESAASAPTGVVTPAGVPATIAQPYAKATVNDMYLAWYPPDPNGEPISHYVVRRNGETFTVPADRTRIDFTDLPRGTYDFTVTAVNAIGESVASPTRRVTITVAAPAAPAPPKVTVSGRNVTVSWRPPPSDNGARVLQYTVQHNSTFTTVPASQGTLTFRNLPARNHYFVVYATNVAGQSPPSQPPVKITLK</sequence>
<dbReference type="SUPFAM" id="SSF49265">
    <property type="entry name" value="Fibronectin type III"/>
    <property type="match status" value="2"/>
</dbReference>
<dbReference type="EMBL" id="JAAGXA010000006">
    <property type="protein sequence ID" value="NEN78641.1"/>
    <property type="molecule type" value="Genomic_DNA"/>
</dbReference>
<evidence type="ECO:0000313" key="6">
    <source>
        <dbReference type="Proteomes" id="UP000468687"/>
    </source>
</evidence>
<keyword evidence="2" id="KW-0378">Hydrolase</keyword>
<accession>A0A6P0HJ59</accession>
<dbReference type="GO" id="GO:0016798">
    <property type="term" value="F:hydrolase activity, acting on glycosyl bonds"/>
    <property type="evidence" value="ECO:0007669"/>
    <property type="project" value="UniProtKB-KW"/>
</dbReference>
<keyword evidence="2" id="KW-0326">Glycosidase</keyword>
<dbReference type="InterPro" id="IPR036116">
    <property type="entry name" value="FN3_sf"/>
</dbReference>
<comment type="caution">
    <text evidence="5">The sequence shown here is derived from an EMBL/GenBank/DDBJ whole genome shotgun (WGS) entry which is preliminary data.</text>
</comment>
<dbReference type="PANTHER" id="PTHR13817">
    <property type="entry name" value="TITIN"/>
    <property type="match status" value="1"/>
</dbReference>
<dbReference type="AlphaFoldDB" id="A0A6P0HJ59"/>
<keyword evidence="3" id="KW-0119">Carbohydrate metabolism</keyword>